<keyword evidence="2 7" id="KW-0808">Transferase</keyword>
<comment type="catalytic activity">
    <reaction evidence="7">
        <text>L-threonyl-[protein] + ATP = O-phospho-L-threonyl-[protein] + ADP + H(+)</text>
        <dbReference type="Rhea" id="RHEA:46608"/>
        <dbReference type="Rhea" id="RHEA-COMP:11060"/>
        <dbReference type="Rhea" id="RHEA-COMP:11605"/>
        <dbReference type="ChEBI" id="CHEBI:15378"/>
        <dbReference type="ChEBI" id="CHEBI:30013"/>
        <dbReference type="ChEBI" id="CHEBI:30616"/>
        <dbReference type="ChEBI" id="CHEBI:61977"/>
        <dbReference type="ChEBI" id="CHEBI:456216"/>
        <dbReference type="EC" id="2.7.11.1"/>
    </reaction>
</comment>
<organism evidence="9 10">
    <name type="scientific">Vallitalea guaymasensis</name>
    <dbReference type="NCBI Taxonomy" id="1185412"/>
    <lineage>
        <taxon>Bacteria</taxon>
        <taxon>Bacillati</taxon>
        <taxon>Bacillota</taxon>
        <taxon>Clostridia</taxon>
        <taxon>Lachnospirales</taxon>
        <taxon>Vallitaleaceae</taxon>
        <taxon>Vallitalea</taxon>
    </lineage>
</organism>
<dbReference type="SMART" id="SM00387">
    <property type="entry name" value="HATPase_c"/>
    <property type="match status" value="1"/>
</dbReference>
<evidence type="ECO:0000256" key="2">
    <source>
        <dbReference type="ARBA" id="ARBA00022679"/>
    </source>
</evidence>
<dbReference type="RefSeq" id="WP_113671977.1">
    <property type="nucleotide sequence ID" value="NZ_CAJXUH010000008.1"/>
</dbReference>
<name>A0A8J8M8N5_9FIRM</name>
<feature type="domain" description="Histidine kinase/HSP90-like ATPase" evidence="8">
    <location>
        <begin position="37"/>
        <end position="141"/>
    </location>
</feature>
<comment type="catalytic activity">
    <reaction evidence="7">
        <text>L-seryl-[protein] + ATP = O-phospho-L-seryl-[protein] + ADP + H(+)</text>
        <dbReference type="Rhea" id="RHEA:17989"/>
        <dbReference type="Rhea" id="RHEA-COMP:9863"/>
        <dbReference type="Rhea" id="RHEA-COMP:11604"/>
        <dbReference type="ChEBI" id="CHEBI:15378"/>
        <dbReference type="ChEBI" id="CHEBI:29999"/>
        <dbReference type="ChEBI" id="CHEBI:30616"/>
        <dbReference type="ChEBI" id="CHEBI:83421"/>
        <dbReference type="ChEBI" id="CHEBI:456216"/>
        <dbReference type="EC" id="2.7.11.1"/>
    </reaction>
</comment>
<dbReference type="InterPro" id="IPR003594">
    <property type="entry name" value="HATPase_dom"/>
</dbReference>
<dbReference type="NCBIfam" id="TIGR01925">
    <property type="entry name" value="spIIAB"/>
    <property type="match status" value="1"/>
</dbReference>
<dbReference type="GO" id="GO:0005524">
    <property type="term" value="F:ATP binding"/>
    <property type="evidence" value="ECO:0007669"/>
    <property type="project" value="UniProtKB-KW"/>
</dbReference>
<dbReference type="Pfam" id="PF13581">
    <property type="entry name" value="HATPase_c_2"/>
    <property type="match status" value="1"/>
</dbReference>
<dbReference type="AlphaFoldDB" id="A0A8J8M8N5"/>
<accession>A0A8J8M8N5</accession>
<keyword evidence="6 7" id="KW-0749">Sporulation</keyword>
<evidence type="ECO:0000256" key="3">
    <source>
        <dbReference type="ARBA" id="ARBA00022741"/>
    </source>
</evidence>
<keyword evidence="5 7" id="KW-0067">ATP-binding</keyword>
<dbReference type="InterPro" id="IPR036890">
    <property type="entry name" value="HATPase_C_sf"/>
</dbReference>
<dbReference type="GO" id="GO:0030435">
    <property type="term" value="P:sporulation resulting in formation of a cellular spore"/>
    <property type="evidence" value="ECO:0007669"/>
    <property type="project" value="UniProtKB-KW"/>
</dbReference>
<protein>
    <recommendedName>
        <fullName evidence="7">Anti-sigma F factor</fullName>
        <ecNumber evidence="7">2.7.11.1</ecNumber>
    </recommendedName>
    <alternativeName>
        <fullName evidence="7">Stage II sporulation protein AB</fullName>
    </alternativeName>
</protein>
<comment type="function">
    <text evidence="7">Binds to sigma F and blocks its ability to form an RNA polymerase holoenzyme (E-sigma F). Phosphorylates SpoIIAA on a serine residue. This phosphorylation may enable SpoIIAA to act as an anti-anti-sigma factor that counteracts SpoIIAB and thus releases sigma F from inhibition.</text>
</comment>
<evidence type="ECO:0000259" key="8">
    <source>
        <dbReference type="SMART" id="SM00387"/>
    </source>
</evidence>
<dbReference type="EMBL" id="CP058561">
    <property type="protein sequence ID" value="QUH28366.1"/>
    <property type="molecule type" value="Genomic_DNA"/>
</dbReference>
<keyword evidence="3 7" id="KW-0547">Nucleotide-binding</keyword>
<dbReference type="KEGG" id="vgu:HYG85_05310"/>
<dbReference type="InterPro" id="IPR010194">
    <property type="entry name" value="Anti-sigma_F"/>
</dbReference>
<dbReference type="SUPFAM" id="SSF55874">
    <property type="entry name" value="ATPase domain of HSP90 chaperone/DNA topoisomerase II/histidine kinase"/>
    <property type="match status" value="1"/>
</dbReference>
<dbReference type="OrthoDB" id="9768808at2"/>
<dbReference type="HAMAP" id="MF_00637">
    <property type="entry name" value="Anti_sigma_F"/>
    <property type="match status" value="1"/>
</dbReference>
<comment type="similarity">
    <text evidence="7">Belongs to the anti-sigma-factor family.</text>
</comment>
<evidence type="ECO:0000313" key="9">
    <source>
        <dbReference type="EMBL" id="QUH28366.1"/>
    </source>
</evidence>
<dbReference type="PANTHER" id="PTHR35526">
    <property type="entry name" value="ANTI-SIGMA-F FACTOR RSBW-RELATED"/>
    <property type="match status" value="1"/>
</dbReference>
<evidence type="ECO:0000256" key="5">
    <source>
        <dbReference type="ARBA" id="ARBA00022840"/>
    </source>
</evidence>
<gene>
    <name evidence="7" type="primary">spoIIAB</name>
    <name evidence="9" type="ORF">HYG85_05310</name>
</gene>
<evidence type="ECO:0000256" key="7">
    <source>
        <dbReference type="HAMAP-Rule" id="MF_00637"/>
    </source>
</evidence>
<dbReference type="Proteomes" id="UP000677305">
    <property type="component" value="Chromosome"/>
</dbReference>
<dbReference type="GO" id="GO:0016989">
    <property type="term" value="F:sigma factor antagonist activity"/>
    <property type="evidence" value="ECO:0007669"/>
    <property type="project" value="InterPro"/>
</dbReference>
<evidence type="ECO:0000256" key="4">
    <source>
        <dbReference type="ARBA" id="ARBA00022777"/>
    </source>
</evidence>
<keyword evidence="10" id="KW-1185">Reference proteome</keyword>
<reference evidence="9 10" key="1">
    <citation type="submission" date="2020-07" db="EMBL/GenBank/DDBJ databases">
        <title>Vallitalea guaymasensis genome.</title>
        <authorList>
            <person name="Postec A."/>
        </authorList>
    </citation>
    <scope>NUCLEOTIDE SEQUENCE [LARGE SCALE GENOMIC DNA]</scope>
    <source>
        <strain evidence="9 10">Ra1766G1</strain>
    </source>
</reference>
<evidence type="ECO:0000256" key="6">
    <source>
        <dbReference type="ARBA" id="ARBA00022969"/>
    </source>
</evidence>
<keyword evidence="4 7" id="KW-0418">Kinase</keyword>
<keyword evidence="1 7" id="KW-0723">Serine/threonine-protein kinase</keyword>
<dbReference type="GO" id="GO:0004674">
    <property type="term" value="F:protein serine/threonine kinase activity"/>
    <property type="evidence" value="ECO:0007669"/>
    <property type="project" value="UniProtKB-KW"/>
</dbReference>
<dbReference type="GO" id="GO:0030436">
    <property type="term" value="P:asexual sporulation"/>
    <property type="evidence" value="ECO:0007669"/>
    <property type="project" value="UniProtKB-UniRule"/>
</dbReference>
<dbReference type="EC" id="2.7.11.1" evidence="7"/>
<evidence type="ECO:0000256" key="1">
    <source>
        <dbReference type="ARBA" id="ARBA00022527"/>
    </source>
</evidence>
<dbReference type="InterPro" id="IPR050267">
    <property type="entry name" value="Anti-sigma-factor_SerPK"/>
</dbReference>
<sequence length="145" mass="16456">MKYENEMKIEFSSKSQNESFARVVIASFVAQLDPTLEELSDIKTAVSEAVTNAIIHGYEEYDGQVYMYCKITDNKVYIEIKDFGKGIGDIDKAREPLFTSKPELERSGMGFTVMETFMDEVEVESKVGVGSKIIMRKKLESLEKL</sequence>
<dbReference type="PANTHER" id="PTHR35526:SF3">
    <property type="entry name" value="ANTI-SIGMA-F FACTOR RSBW"/>
    <property type="match status" value="1"/>
</dbReference>
<evidence type="ECO:0000313" key="10">
    <source>
        <dbReference type="Proteomes" id="UP000677305"/>
    </source>
</evidence>
<dbReference type="Gene3D" id="3.30.565.10">
    <property type="entry name" value="Histidine kinase-like ATPase, C-terminal domain"/>
    <property type="match status" value="1"/>
</dbReference>
<dbReference type="GO" id="GO:0042174">
    <property type="term" value="P:negative regulation of sporulation resulting in formation of a cellular spore"/>
    <property type="evidence" value="ECO:0007669"/>
    <property type="project" value="InterPro"/>
</dbReference>
<proteinExistence type="inferred from homology"/>